<gene>
    <name evidence="2" type="ORF">ERS852448_02825</name>
</gene>
<sequence length="64" mass="7463">MEYLTVKEIAEKWGISERRLQTMCKEGMVEGSKRFGRSWAIPEDAVKPVDRRIKSGKYMKGKKN</sequence>
<dbReference type="GeneID" id="97390846"/>
<evidence type="ECO:0000259" key="1">
    <source>
        <dbReference type="Pfam" id="PF12728"/>
    </source>
</evidence>
<dbReference type="STRING" id="39490.ERS852448_02825"/>
<evidence type="ECO:0000313" key="2">
    <source>
        <dbReference type="EMBL" id="CUN25390.1"/>
    </source>
</evidence>
<reference evidence="2 3" key="1">
    <citation type="submission" date="2015-09" db="EMBL/GenBank/DDBJ databases">
        <authorList>
            <consortium name="Pathogen Informatics"/>
        </authorList>
    </citation>
    <scope>NUCLEOTIDE SEQUENCE [LARGE SCALE GENOMIC DNA]</scope>
    <source>
        <strain evidence="2 3">2789STDY5608891</strain>
    </source>
</reference>
<name>A0A173VF56_EUBRA</name>
<dbReference type="InterPro" id="IPR009061">
    <property type="entry name" value="DNA-bd_dom_put_sf"/>
</dbReference>
<dbReference type="InterPro" id="IPR041657">
    <property type="entry name" value="HTH_17"/>
</dbReference>
<dbReference type="AlphaFoldDB" id="A0A173VF56"/>
<dbReference type="OrthoDB" id="9799038at2"/>
<dbReference type="SUPFAM" id="SSF46955">
    <property type="entry name" value="Putative DNA-binding domain"/>
    <property type="match status" value="1"/>
</dbReference>
<accession>A0A173VF56</accession>
<dbReference type="Proteomes" id="UP000095492">
    <property type="component" value="Unassembled WGS sequence"/>
</dbReference>
<dbReference type="RefSeq" id="WP_055291110.1">
    <property type="nucleotide sequence ID" value="NZ_CP173382.1"/>
</dbReference>
<organism evidence="2 3">
    <name type="scientific">Eubacterium ramulus</name>
    <dbReference type="NCBI Taxonomy" id="39490"/>
    <lineage>
        <taxon>Bacteria</taxon>
        <taxon>Bacillati</taxon>
        <taxon>Bacillota</taxon>
        <taxon>Clostridia</taxon>
        <taxon>Eubacteriales</taxon>
        <taxon>Eubacteriaceae</taxon>
        <taxon>Eubacterium</taxon>
    </lineage>
</organism>
<evidence type="ECO:0000313" key="3">
    <source>
        <dbReference type="Proteomes" id="UP000095492"/>
    </source>
</evidence>
<feature type="domain" description="Helix-turn-helix" evidence="1">
    <location>
        <begin position="3"/>
        <end position="46"/>
    </location>
</feature>
<protein>
    <submittedName>
        <fullName evidence="2">Helix-turn-helix domain</fullName>
    </submittedName>
</protein>
<dbReference type="Pfam" id="PF12728">
    <property type="entry name" value="HTH_17"/>
    <property type="match status" value="1"/>
</dbReference>
<proteinExistence type="predicted"/>
<dbReference type="EMBL" id="CYYA01000028">
    <property type="protein sequence ID" value="CUN25390.1"/>
    <property type="molecule type" value="Genomic_DNA"/>
</dbReference>